<protein>
    <recommendedName>
        <fullName evidence="6">DEX1 C-terminal domain-containing protein</fullName>
    </recommendedName>
</protein>
<dbReference type="VEuPathDB" id="TriTrypDB:LdCL_310006100"/>
<evidence type="ECO:0000313" key="7">
    <source>
        <dbReference type="EMBL" id="TPP41618.1"/>
    </source>
</evidence>
<name>A0A504X0U6_LEIDO</name>
<feature type="domain" description="DEX1 C-terminal" evidence="6">
    <location>
        <begin position="649"/>
        <end position="744"/>
    </location>
</feature>
<feature type="signal peptide" evidence="5">
    <location>
        <begin position="1"/>
        <end position="20"/>
    </location>
</feature>
<comment type="subcellular location">
    <subcellularLocation>
        <location evidence="1">Membrane</location>
        <topology evidence="1">Single-pass membrane protein</topology>
    </subcellularLocation>
</comment>
<evidence type="ECO:0000259" key="6">
    <source>
        <dbReference type="Pfam" id="PF23722"/>
    </source>
</evidence>
<keyword evidence="3" id="KW-1133">Transmembrane helix</keyword>
<keyword evidence="5" id="KW-0732">Signal</keyword>
<dbReference type="PANTHER" id="PTHR21419">
    <property type="match status" value="1"/>
</dbReference>
<evidence type="ECO:0000313" key="8">
    <source>
        <dbReference type="Proteomes" id="UP000318821"/>
    </source>
</evidence>
<dbReference type="EMBL" id="RHLD01000005">
    <property type="protein sequence ID" value="TPP41618.1"/>
    <property type="molecule type" value="Genomic_DNA"/>
</dbReference>
<dbReference type="AlphaFoldDB" id="A0A504X0U6"/>
<dbReference type="VEuPathDB" id="TriTrypDB:LDHU3_31.0140"/>
<dbReference type="SUPFAM" id="SSF69318">
    <property type="entry name" value="Integrin alpha N-terminal domain"/>
    <property type="match status" value="2"/>
</dbReference>
<dbReference type="InterPro" id="IPR028994">
    <property type="entry name" value="Integrin_alpha_N"/>
</dbReference>
<accession>A0A504X0U6</accession>
<evidence type="ECO:0000256" key="5">
    <source>
        <dbReference type="SAM" id="SignalP"/>
    </source>
</evidence>
<keyword evidence="2" id="KW-0812">Transmembrane</keyword>
<sequence>MIAPFSLALCALFFIAVSRAQDVEQLVPNSTSQCYPSIDLGWSAHVGSSVYATPRIVDLAHDGHKEVLIPTFSQFLEALDGPTGEDIPGFPFMHPRMKTYASPLPVDLNGDGQVDWLVALYSGELVVFGQDGKVQGYLQVPPLAMKRNWVKDNLPPQQAATVRPGTPLKTGTVLEDILKARRMDDLTLTSTEVLDQRRRSSIVQRHHAPTAAAVKSVEYDTHPKGAELRATEDKPDQWNGDDALDIDDDEMELPWEKAEVEVGPNSHLSPEARASLDLLFHPELYQTAKRATSADEATFEGRNLRQATSIAFGEDEIKVDAHILSTPVVTDVDQNGDLDVILHVSYFFGEDVIAEQPERFAGGVDPHDFVATAVVCLNLVTGETRWARLLHASTKNSTNAAYALSTPLVINADEDRSMEVFVSTSLGFVFGFTADGNTLDGWPVLLGPLSASPTAEDITGDGTLDICIGDTEGKVRCYNASGSVTLEKDVIGGVADRLTFGDVDGDGVVDIVFGTTSGLIYALRGTDGAVLPSFPIVTGGSIVAPALLLNLNGMLYSNDLDIVVPSHNGRVYLLRGSSGCVQTIDIDEKSSSMVLADDVLGNGQMDLVVTTIKGGVYVFQTSTPYTAMNAWPSKTKGVNGFSASGNYIGIAISPNFRTFRDIQGDTFNVEFTIYDSRPVSPKRSYTVEITVGTRIRLYRERFHKPGTHIVKVRAPLERMYSSLNVALTLPNGQSFTDSISLSFNMHFMAAIKYTLIVPFLAVSAALMLVHKRHEIIEPEAVHKCVCLAAGGAVAVTPWRIADGCILLFFLLSESRQQKASLCSARPPQQQIILLIVDAPPPAEAARLSAGGRLCGTMRPAFPEKYYPRLWFFVHASTVIINSSVQNARLGHVTSVVPAAPPQQGSATITFMLRLAIARRQLQRQLYAGGIAYGAAFAARNEHDATAYQRATALYSPASTSIRRRKWHVERQNAYAAKRKLMGAMARNELGMTK</sequence>
<dbReference type="InterPro" id="IPR056376">
    <property type="entry name" value="DEX1_C"/>
</dbReference>
<gene>
    <name evidence="7" type="ORF">CGC20_4140</name>
</gene>
<keyword evidence="4" id="KW-0472">Membrane</keyword>
<dbReference type="InterPro" id="IPR015943">
    <property type="entry name" value="WD40/YVTN_repeat-like_dom_sf"/>
</dbReference>
<evidence type="ECO:0000256" key="4">
    <source>
        <dbReference type="ARBA" id="ARBA00023136"/>
    </source>
</evidence>
<evidence type="ECO:0000256" key="2">
    <source>
        <dbReference type="ARBA" id="ARBA00022692"/>
    </source>
</evidence>
<reference evidence="8" key="1">
    <citation type="submission" date="2019-02" db="EMBL/GenBank/DDBJ databases">
        <title>FDA dAtabase for Regulatory Grade micrObial Sequences (FDA-ARGOS): Supporting development and validation of Infectious Disease Dx tests.</title>
        <authorList>
            <person name="Duncan R."/>
            <person name="Fisher C."/>
            <person name="Tallon L."/>
            <person name="Sadzewicz L."/>
            <person name="Sengamalay N."/>
            <person name="Ott S."/>
            <person name="Godinez A."/>
            <person name="Nagaraj S."/>
            <person name="Vavikolanu K."/>
            <person name="Vyas G."/>
            <person name="Nadendla S."/>
            <person name="Aluvathingal J."/>
            <person name="Sichtig H."/>
        </authorList>
    </citation>
    <scope>NUCLEOTIDE SEQUENCE [LARGE SCALE GENOMIC DNA]</scope>
    <source>
        <strain evidence="8">FDAARGOS_360</strain>
    </source>
</reference>
<organism evidence="7 8">
    <name type="scientific">Leishmania donovani</name>
    <dbReference type="NCBI Taxonomy" id="5661"/>
    <lineage>
        <taxon>Eukaryota</taxon>
        <taxon>Discoba</taxon>
        <taxon>Euglenozoa</taxon>
        <taxon>Kinetoplastea</taxon>
        <taxon>Metakinetoplastina</taxon>
        <taxon>Trypanosomatida</taxon>
        <taxon>Trypanosomatidae</taxon>
        <taxon>Leishmaniinae</taxon>
        <taxon>Leishmania</taxon>
    </lineage>
</organism>
<dbReference type="PANTHER" id="PTHR21419:SF23">
    <property type="entry name" value="PROTEIN DEFECTIVE IN EXINE FORMATION 1"/>
    <property type="match status" value="1"/>
</dbReference>
<dbReference type="VEuPathDB" id="TriTrypDB:LDHU3_31.0150"/>
<evidence type="ECO:0000256" key="3">
    <source>
        <dbReference type="ARBA" id="ARBA00022989"/>
    </source>
</evidence>
<dbReference type="Proteomes" id="UP000318821">
    <property type="component" value="Unassembled WGS sequence"/>
</dbReference>
<dbReference type="InterPro" id="IPR045232">
    <property type="entry name" value="FAM234"/>
</dbReference>
<dbReference type="VEuPathDB" id="TriTrypDB:LdCL_310006000"/>
<feature type="chain" id="PRO_5021349010" description="DEX1 C-terminal domain-containing protein" evidence="5">
    <location>
        <begin position="21"/>
        <end position="993"/>
    </location>
</feature>
<dbReference type="Gene3D" id="2.130.10.10">
    <property type="entry name" value="YVTN repeat-like/Quinoprotein amine dehydrogenase"/>
    <property type="match status" value="1"/>
</dbReference>
<evidence type="ECO:0000256" key="1">
    <source>
        <dbReference type="ARBA" id="ARBA00004167"/>
    </source>
</evidence>
<dbReference type="GO" id="GO:0016020">
    <property type="term" value="C:membrane"/>
    <property type="evidence" value="ECO:0007669"/>
    <property type="project" value="UniProtKB-SubCell"/>
</dbReference>
<comment type="caution">
    <text evidence="7">The sequence shown here is derived from an EMBL/GenBank/DDBJ whole genome shotgun (WGS) entry which is preliminary data.</text>
</comment>
<dbReference type="VEuPathDB" id="TriTrypDB:LdBPK_310120.1"/>
<dbReference type="Pfam" id="PF23722">
    <property type="entry name" value="Beta-sand_DEX1"/>
    <property type="match status" value="1"/>
</dbReference>
<proteinExistence type="predicted"/>